<gene>
    <name evidence="1" type="ORF">HMPREF1630_05420</name>
</gene>
<dbReference type="Proteomes" id="UP000029579">
    <property type="component" value="Unassembled WGS sequence"/>
</dbReference>
<evidence type="ECO:0000313" key="2">
    <source>
        <dbReference type="Proteomes" id="UP000029579"/>
    </source>
</evidence>
<sequence length="219" mass="25917">MFKEFSEVKGEYVEEIAGQSRFAYSISNSDDLFEIEETVKIDGFYKGNEICFYDYKTSEIYRPFDLKKNIAYGRVIFIDNSFYILQVDFNEGLVNIYKYYPGEILEKITDYKVKDLSTYNLELVGLDLHLISQDSETLEIYYPYRKTVKLEVSESALFIDDGKVYINRWIEEGWDDEKDEAGEDYKYYDKLIIKDFDSNIIEERLGSLHQSPDGTWWLA</sequence>
<accession>A0A095YBT0</accession>
<protein>
    <submittedName>
        <fullName evidence="1">Uncharacterized protein</fullName>
    </submittedName>
</protein>
<reference evidence="1 2" key="1">
    <citation type="submission" date="2014-07" db="EMBL/GenBank/DDBJ databases">
        <authorList>
            <person name="McCorrison J."/>
            <person name="Sanka R."/>
            <person name="Torralba M."/>
            <person name="Gillis M."/>
            <person name="Haft D.H."/>
            <person name="Methe B."/>
            <person name="Sutton G."/>
            <person name="Nelson K.E."/>
        </authorList>
    </citation>
    <scope>NUCLEOTIDE SEQUENCE [LARGE SCALE GENOMIC DNA]</scope>
    <source>
        <strain evidence="1 2">S7-1-13</strain>
    </source>
</reference>
<proteinExistence type="predicted"/>
<comment type="caution">
    <text evidence="1">The sequence shown here is derived from an EMBL/GenBank/DDBJ whole genome shotgun (WGS) entry which is preliminary data.</text>
</comment>
<dbReference type="eggNOG" id="ENOG5030AAJ">
    <property type="taxonomic scope" value="Bacteria"/>
</dbReference>
<organism evidence="1 2">
    <name type="scientific">Anaerococcus lactolyticus S7-1-13</name>
    <dbReference type="NCBI Taxonomy" id="1284686"/>
    <lineage>
        <taxon>Bacteria</taxon>
        <taxon>Bacillati</taxon>
        <taxon>Bacillota</taxon>
        <taxon>Tissierellia</taxon>
        <taxon>Tissierellales</taxon>
        <taxon>Peptoniphilaceae</taxon>
        <taxon>Anaerococcus</taxon>
    </lineage>
</organism>
<dbReference type="AlphaFoldDB" id="A0A095YBT0"/>
<evidence type="ECO:0000313" key="1">
    <source>
        <dbReference type="EMBL" id="KGF04067.1"/>
    </source>
</evidence>
<dbReference type="EMBL" id="JRMW01000034">
    <property type="protein sequence ID" value="KGF04067.1"/>
    <property type="molecule type" value="Genomic_DNA"/>
</dbReference>
<name>A0A095YBT0_9FIRM</name>